<protein>
    <submittedName>
        <fullName evidence="2">Uncharacterized protein</fullName>
    </submittedName>
</protein>
<gene>
    <name evidence="2" type="ORF">Acr_27g0000530</name>
</gene>
<evidence type="ECO:0000256" key="1">
    <source>
        <dbReference type="SAM" id="MobiDB-lite"/>
    </source>
</evidence>
<dbReference type="AlphaFoldDB" id="A0A7J0H6D8"/>
<reference evidence="2 3" key="1">
    <citation type="submission" date="2019-07" db="EMBL/GenBank/DDBJ databases">
        <title>De Novo Assembly of kiwifruit Actinidia rufa.</title>
        <authorList>
            <person name="Sugita-Konishi S."/>
            <person name="Sato K."/>
            <person name="Mori E."/>
            <person name="Abe Y."/>
            <person name="Kisaki G."/>
            <person name="Hamano K."/>
            <person name="Suezawa K."/>
            <person name="Otani M."/>
            <person name="Fukuda T."/>
            <person name="Manabe T."/>
            <person name="Gomi K."/>
            <person name="Tabuchi M."/>
            <person name="Akimitsu K."/>
            <person name="Kataoka I."/>
        </authorList>
    </citation>
    <scope>NUCLEOTIDE SEQUENCE [LARGE SCALE GENOMIC DNA]</scope>
    <source>
        <strain evidence="3">cv. Fuchu</strain>
    </source>
</reference>
<sequence>MESGGSSKKSKSKGSIDYDYSRFTGKVEEKLYHKVWVRNGAVIERKLNIIALENAGKKVKVTPDTFAKIYAIPQEENPEFDFPDVGMPDAATVSQELLLEGDDWDGEMQCNKIRLKDKARLLWAIGIGKTIDLPRITRVEPEGAIGRSSLSRSEGQRKKRKLEAVASEESSIGMEDLKEAITNLGNEFSTQMTEHKNEVNAHLTSLEEESSHNTTML</sequence>
<evidence type="ECO:0000313" key="2">
    <source>
        <dbReference type="EMBL" id="GFZ18314.1"/>
    </source>
</evidence>
<evidence type="ECO:0000313" key="3">
    <source>
        <dbReference type="Proteomes" id="UP000585474"/>
    </source>
</evidence>
<dbReference type="Proteomes" id="UP000585474">
    <property type="component" value="Unassembled WGS sequence"/>
</dbReference>
<feature type="region of interest" description="Disordered" evidence="1">
    <location>
        <begin position="145"/>
        <end position="169"/>
    </location>
</feature>
<proteinExistence type="predicted"/>
<comment type="caution">
    <text evidence="2">The sequence shown here is derived from an EMBL/GenBank/DDBJ whole genome shotgun (WGS) entry which is preliminary data.</text>
</comment>
<name>A0A7J0H6D8_9ERIC</name>
<organism evidence="2 3">
    <name type="scientific">Actinidia rufa</name>
    <dbReference type="NCBI Taxonomy" id="165716"/>
    <lineage>
        <taxon>Eukaryota</taxon>
        <taxon>Viridiplantae</taxon>
        <taxon>Streptophyta</taxon>
        <taxon>Embryophyta</taxon>
        <taxon>Tracheophyta</taxon>
        <taxon>Spermatophyta</taxon>
        <taxon>Magnoliopsida</taxon>
        <taxon>eudicotyledons</taxon>
        <taxon>Gunneridae</taxon>
        <taxon>Pentapetalae</taxon>
        <taxon>asterids</taxon>
        <taxon>Ericales</taxon>
        <taxon>Actinidiaceae</taxon>
        <taxon>Actinidia</taxon>
    </lineage>
</organism>
<dbReference type="EMBL" id="BJWL01000027">
    <property type="protein sequence ID" value="GFZ18314.1"/>
    <property type="molecule type" value="Genomic_DNA"/>
</dbReference>
<keyword evidence="3" id="KW-1185">Reference proteome</keyword>
<accession>A0A7J0H6D8</accession>